<gene>
    <name evidence="3" type="ORF">C9374_013083</name>
</gene>
<dbReference type="EMBL" id="PYSW02000065">
    <property type="protein sequence ID" value="KAG2372876.1"/>
    <property type="molecule type" value="Genomic_DNA"/>
</dbReference>
<evidence type="ECO:0008006" key="5">
    <source>
        <dbReference type="Google" id="ProtNLM"/>
    </source>
</evidence>
<sequence length="273" mass="29004">MSSRLIPLLLLLFFTSLIVTIQADETSVEQQVVVSYIKIDTPTTSLESGSQLTGTVTAYDSNGNVAPLSGYSISIGAASSGATVQGTTRSTLQNGVANFAISITTSITSDVMLSAVLVYGSSYYSFTKNLRVNNRQGENKDFTEYWVGQWSVQPGCNPSTCCCMDGQVTATRSGLNLVQLESNVKGMCGGVTSTTFYVGNINSYYTIYGTVGADPFTLQKTGKTIQMTNMANNACSGSAICTTACPRSNASTLRISKMVVMIIVLVSFLVMVL</sequence>
<evidence type="ECO:0000256" key="2">
    <source>
        <dbReference type="SAM" id="SignalP"/>
    </source>
</evidence>
<keyword evidence="1" id="KW-1133">Transmembrane helix</keyword>
<keyword evidence="4" id="KW-1185">Reference proteome</keyword>
<proteinExistence type="predicted"/>
<dbReference type="GeneID" id="68105536"/>
<accession>A0AA88KE25</accession>
<dbReference type="AlphaFoldDB" id="A0AA88KE25"/>
<comment type="caution">
    <text evidence="3">The sequence shown here is derived from an EMBL/GenBank/DDBJ whole genome shotgun (WGS) entry which is preliminary data.</text>
</comment>
<keyword evidence="2" id="KW-0732">Signal</keyword>
<feature type="signal peptide" evidence="2">
    <location>
        <begin position="1"/>
        <end position="23"/>
    </location>
</feature>
<dbReference type="RefSeq" id="XP_044542051.1">
    <property type="nucleotide sequence ID" value="XM_044688920.1"/>
</dbReference>
<evidence type="ECO:0000256" key="1">
    <source>
        <dbReference type="SAM" id="Phobius"/>
    </source>
</evidence>
<reference evidence="3 4" key="1">
    <citation type="journal article" date="2018" name="BMC Genomics">
        <title>The genome of Naegleria lovaniensis, the basis for a comparative approach to unravel pathogenicity factors of the human pathogenic amoeba N. fowleri.</title>
        <authorList>
            <person name="Liechti N."/>
            <person name="Schurch N."/>
            <person name="Bruggmann R."/>
            <person name="Wittwer M."/>
        </authorList>
    </citation>
    <scope>NUCLEOTIDE SEQUENCE [LARGE SCALE GENOMIC DNA]</scope>
    <source>
        <strain evidence="3 4">ATCC 30569</strain>
    </source>
</reference>
<protein>
    <recommendedName>
        <fullName evidence="5">Big-1 domain-containing protein</fullName>
    </recommendedName>
</protein>
<feature type="chain" id="PRO_5041670509" description="Big-1 domain-containing protein" evidence="2">
    <location>
        <begin position="24"/>
        <end position="273"/>
    </location>
</feature>
<dbReference type="Proteomes" id="UP000816034">
    <property type="component" value="Unassembled WGS sequence"/>
</dbReference>
<keyword evidence="1" id="KW-0472">Membrane</keyword>
<evidence type="ECO:0000313" key="4">
    <source>
        <dbReference type="Proteomes" id="UP000816034"/>
    </source>
</evidence>
<feature type="transmembrane region" description="Helical" evidence="1">
    <location>
        <begin position="255"/>
        <end position="272"/>
    </location>
</feature>
<keyword evidence="1" id="KW-0812">Transmembrane</keyword>
<evidence type="ECO:0000313" key="3">
    <source>
        <dbReference type="EMBL" id="KAG2372876.1"/>
    </source>
</evidence>
<organism evidence="3 4">
    <name type="scientific">Naegleria lovaniensis</name>
    <name type="common">Amoeba</name>
    <dbReference type="NCBI Taxonomy" id="51637"/>
    <lineage>
        <taxon>Eukaryota</taxon>
        <taxon>Discoba</taxon>
        <taxon>Heterolobosea</taxon>
        <taxon>Tetramitia</taxon>
        <taxon>Eutetramitia</taxon>
        <taxon>Vahlkampfiidae</taxon>
        <taxon>Naegleria</taxon>
    </lineage>
</organism>
<name>A0AA88KE25_NAELO</name>